<dbReference type="Proteomes" id="UP001262410">
    <property type="component" value="Unassembled WGS sequence"/>
</dbReference>
<dbReference type="PROSITE" id="PS50995">
    <property type="entry name" value="HTH_MARR_2"/>
    <property type="match status" value="1"/>
</dbReference>
<keyword evidence="2" id="KW-0238">DNA-binding</keyword>
<dbReference type="PRINTS" id="PR00598">
    <property type="entry name" value="HTHMARR"/>
</dbReference>
<evidence type="ECO:0000256" key="1">
    <source>
        <dbReference type="ARBA" id="ARBA00023015"/>
    </source>
</evidence>
<dbReference type="SUPFAM" id="SSF46785">
    <property type="entry name" value="Winged helix' DNA-binding domain"/>
    <property type="match status" value="1"/>
</dbReference>
<dbReference type="EMBL" id="JAVDPW010000002">
    <property type="protein sequence ID" value="MDR6288695.1"/>
    <property type="molecule type" value="Genomic_DNA"/>
</dbReference>
<proteinExistence type="predicted"/>
<evidence type="ECO:0000256" key="2">
    <source>
        <dbReference type="ARBA" id="ARBA00023125"/>
    </source>
</evidence>
<protein>
    <submittedName>
        <fullName evidence="5">MarR family transcriptional regulator for hemolysin</fullName>
    </submittedName>
</protein>
<keyword evidence="1" id="KW-0805">Transcription regulation</keyword>
<evidence type="ECO:0000256" key="3">
    <source>
        <dbReference type="ARBA" id="ARBA00023163"/>
    </source>
</evidence>
<reference evidence="5 6" key="1">
    <citation type="submission" date="2023-07" db="EMBL/GenBank/DDBJ databases">
        <title>Sorghum-associated microbial communities from plants grown in Nebraska, USA.</title>
        <authorList>
            <person name="Schachtman D."/>
        </authorList>
    </citation>
    <scope>NUCLEOTIDE SEQUENCE [LARGE SCALE GENOMIC DNA]</scope>
    <source>
        <strain evidence="5 6">584</strain>
    </source>
</reference>
<evidence type="ECO:0000313" key="6">
    <source>
        <dbReference type="Proteomes" id="UP001262410"/>
    </source>
</evidence>
<dbReference type="SMART" id="SM00418">
    <property type="entry name" value="HTH_ARSR"/>
    <property type="match status" value="1"/>
</dbReference>
<keyword evidence="6" id="KW-1185">Reference proteome</keyword>
<evidence type="ECO:0000313" key="5">
    <source>
        <dbReference type="EMBL" id="MDR6288695.1"/>
    </source>
</evidence>
<comment type="caution">
    <text evidence="5">The sequence shown here is derived from an EMBL/GenBank/DDBJ whole genome shotgun (WGS) entry which is preliminary data.</text>
</comment>
<dbReference type="InterPro" id="IPR036388">
    <property type="entry name" value="WH-like_DNA-bd_sf"/>
</dbReference>
<sequence length="151" mass="16603">MRPSQPPIGLLLARTAKAVSRAFDDALTAAGGSLPTWLILMSLMRDGRLSHGELAERVGVQGPTLTHHLDALEQRGLVRRERLPDNRRVQLASLTEAGVALFHQLRQAAQAHDARLRDGIAADDLDRLREVLARLAANATRTDEEDPSHDR</sequence>
<organism evidence="5 6">
    <name type="scientific">Inquilinus ginsengisoli</name>
    <dbReference type="NCBI Taxonomy" id="363840"/>
    <lineage>
        <taxon>Bacteria</taxon>
        <taxon>Pseudomonadati</taxon>
        <taxon>Pseudomonadota</taxon>
        <taxon>Alphaproteobacteria</taxon>
        <taxon>Rhodospirillales</taxon>
        <taxon>Rhodospirillaceae</taxon>
        <taxon>Inquilinus</taxon>
    </lineage>
</organism>
<dbReference type="PANTHER" id="PTHR42756:SF1">
    <property type="entry name" value="TRANSCRIPTIONAL REPRESSOR OF EMRAB OPERON"/>
    <property type="match status" value="1"/>
</dbReference>
<name>A0ABU1JJB0_9PROT</name>
<dbReference type="RefSeq" id="WP_309792710.1">
    <property type="nucleotide sequence ID" value="NZ_JAVDPW010000002.1"/>
</dbReference>
<dbReference type="InterPro" id="IPR001845">
    <property type="entry name" value="HTH_ArsR_DNA-bd_dom"/>
</dbReference>
<dbReference type="PANTHER" id="PTHR42756">
    <property type="entry name" value="TRANSCRIPTIONAL REGULATOR, MARR"/>
    <property type="match status" value="1"/>
</dbReference>
<dbReference type="SMART" id="SM00347">
    <property type="entry name" value="HTH_MARR"/>
    <property type="match status" value="1"/>
</dbReference>
<gene>
    <name evidence="5" type="ORF">E9232_001202</name>
</gene>
<dbReference type="Gene3D" id="1.10.10.10">
    <property type="entry name" value="Winged helix-like DNA-binding domain superfamily/Winged helix DNA-binding domain"/>
    <property type="match status" value="1"/>
</dbReference>
<dbReference type="CDD" id="cd00090">
    <property type="entry name" value="HTH_ARSR"/>
    <property type="match status" value="1"/>
</dbReference>
<dbReference type="Pfam" id="PF01047">
    <property type="entry name" value="MarR"/>
    <property type="match status" value="1"/>
</dbReference>
<dbReference type="InterPro" id="IPR036390">
    <property type="entry name" value="WH_DNA-bd_sf"/>
</dbReference>
<dbReference type="InterPro" id="IPR011991">
    <property type="entry name" value="ArsR-like_HTH"/>
</dbReference>
<feature type="domain" description="HTH marR-type" evidence="4">
    <location>
        <begin position="5"/>
        <end position="137"/>
    </location>
</feature>
<evidence type="ECO:0000259" key="4">
    <source>
        <dbReference type="PROSITE" id="PS50995"/>
    </source>
</evidence>
<keyword evidence="3" id="KW-0804">Transcription</keyword>
<dbReference type="InterPro" id="IPR000835">
    <property type="entry name" value="HTH_MarR-typ"/>
</dbReference>
<accession>A0ABU1JJB0</accession>